<dbReference type="FunFam" id="3.20.20.70:FF:000059">
    <property type="entry name" value="N-ethylmaleimide reductase, FMN-linked"/>
    <property type="match status" value="1"/>
</dbReference>
<comment type="cofactor">
    <cofactor evidence="1">
        <name>FMN</name>
        <dbReference type="ChEBI" id="CHEBI:58210"/>
    </cofactor>
</comment>
<dbReference type="InterPro" id="IPR045247">
    <property type="entry name" value="Oye-like"/>
</dbReference>
<dbReference type="Pfam" id="PF00724">
    <property type="entry name" value="Oxidored_FMN"/>
    <property type="match status" value="1"/>
</dbReference>
<evidence type="ECO:0000256" key="2">
    <source>
        <dbReference type="ARBA" id="ARBA00005979"/>
    </source>
</evidence>
<dbReference type="InterPro" id="IPR001155">
    <property type="entry name" value="OxRdtase_FMN_N"/>
</dbReference>
<dbReference type="Gene3D" id="3.20.20.70">
    <property type="entry name" value="Aldolase class I"/>
    <property type="match status" value="1"/>
</dbReference>
<dbReference type="InterPro" id="IPR013785">
    <property type="entry name" value="Aldolase_TIM"/>
</dbReference>
<dbReference type="PANTHER" id="PTHR22893:SF93">
    <property type="entry name" value="HYPOTHETICAL OXIDOREDUCTASE (EUROFUNG)"/>
    <property type="match status" value="1"/>
</dbReference>
<dbReference type="GO" id="GO:0016628">
    <property type="term" value="F:oxidoreductase activity, acting on the CH-CH group of donors, NAD or NADP as acceptor"/>
    <property type="evidence" value="ECO:0007669"/>
    <property type="project" value="UniProtKB-ARBA"/>
</dbReference>
<dbReference type="SUPFAM" id="SSF51395">
    <property type="entry name" value="FMN-linked oxidoreductases"/>
    <property type="match status" value="1"/>
</dbReference>
<evidence type="ECO:0000313" key="5">
    <source>
        <dbReference type="EMBL" id="CAH0020899.1"/>
    </source>
</evidence>
<name>A0A9N9VCW3_9HYPO</name>
<protein>
    <recommendedName>
        <fullName evidence="4">NADH:flavin oxidoreductase/NADH oxidase N-terminal domain-containing protein</fullName>
    </recommendedName>
</protein>
<keyword evidence="6" id="KW-1185">Reference proteome</keyword>
<dbReference type="EMBL" id="CABFNQ020000647">
    <property type="protein sequence ID" value="CAH0020899.1"/>
    <property type="molecule type" value="Genomic_DNA"/>
</dbReference>
<comment type="caution">
    <text evidence="5">The sequence shown here is derived from an EMBL/GenBank/DDBJ whole genome shotgun (WGS) entry which is preliminary data.</text>
</comment>
<dbReference type="GO" id="GO:0010181">
    <property type="term" value="F:FMN binding"/>
    <property type="evidence" value="ECO:0007669"/>
    <property type="project" value="InterPro"/>
</dbReference>
<gene>
    <name evidence="5" type="ORF">CRHIZ90672A_00012679</name>
</gene>
<dbReference type="CDD" id="cd02933">
    <property type="entry name" value="OYE_like_FMN"/>
    <property type="match status" value="1"/>
</dbReference>
<comment type="similarity">
    <text evidence="2">Belongs to the NADH:flavin oxidoreductase/NADH oxidase family.</text>
</comment>
<feature type="domain" description="NADH:flavin oxidoreductase/NADH oxidase N-terminal" evidence="4">
    <location>
        <begin position="12"/>
        <end position="379"/>
    </location>
</feature>
<proteinExistence type="inferred from homology"/>
<evidence type="ECO:0000256" key="3">
    <source>
        <dbReference type="ARBA" id="ARBA00023002"/>
    </source>
</evidence>
<accession>A0A9N9VCW3</accession>
<dbReference type="Proteomes" id="UP000696573">
    <property type="component" value="Unassembled WGS sequence"/>
</dbReference>
<dbReference type="PANTHER" id="PTHR22893">
    <property type="entry name" value="NADH OXIDOREDUCTASE-RELATED"/>
    <property type="match status" value="1"/>
</dbReference>
<evidence type="ECO:0000256" key="1">
    <source>
        <dbReference type="ARBA" id="ARBA00001917"/>
    </source>
</evidence>
<organism evidence="5 6">
    <name type="scientific">Clonostachys rhizophaga</name>
    <dbReference type="NCBI Taxonomy" id="160324"/>
    <lineage>
        <taxon>Eukaryota</taxon>
        <taxon>Fungi</taxon>
        <taxon>Dikarya</taxon>
        <taxon>Ascomycota</taxon>
        <taxon>Pezizomycotina</taxon>
        <taxon>Sordariomycetes</taxon>
        <taxon>Hypocreomycetidae</taxon>
        <taxon>Hypocreales</taxon>
        <taxon>Bionectriaceae</taxon>
        <taxon>Clonostachys</taxon>
    </lineage>
</organism>
<dbReference type="GO" id="GO:0005829">
    <property type="term" value="C:cytosol"/>
    <property type="evidence" value="ECO:0007669"/>
    <property type="project" value="UniProtKB-ARBA"/>
</dbReference>
<reference evidence="5" key="1">
    <citation type="submission" date="2021-10" db="EMBL/GenBank/DDBJ databases">
        <authorList>
            <person name="Piombo E."/>
        </authorList>
    </citation>
    <scope>NUCLEOTIDE SEQUENCE</scope>
</reference>
<dbReference type="AlphaFoldDB" id="A0A9N9VCW3"/>
<keyword evidence="3" id="KW-0560">Oxidoreductase</keyword>
<sequence length="439" mass="49326">MSQSIPTRVASKLFEPLAIANGNITLKHRAVFAPLTRNRGTPLNPKSTAEDPNRVWLPNDLMVEYYTQRASDGGLIISEGLPPSLEGNAMPGVPGIFLPEQAEGWKRIVDAVHSRGGYIYAQLWHSGRANIPQLTGTPIVSPSAVTWDDPEECFAYPPPHSTTKVKLSENPPIELTVEHIQRTIKDYCNAAQRAMDAGFDGVEVHGANGYLPEQFLSTNVNKRTDDYGGTVEKRCRFPLELMEALAETVGQENLAIRLSPFGLFNQSRGSERVETWSHLCRELKARLPHLSYVSFIEPRFEQIYSLEEKDEFLASWGLATVDLSIFRDIFGDTPFFSAGGWNDTNSWGVLESGKYDALAYGRLFTSNPDLVDRLRNGWPLAPYDRSRFYGPFEDPAIGYTDYQEFASTKPEEPNVEKKSFSLRQIFSRLVKRFRSGSYV</sequence>
<evidence type="ECO:0000313" key="6">
    <source>
        <dbReference type="Proteomes" id="UP000696573"/>
    </source>
</evidence>
<evidence type="ECO:0000259" key="4">
    <source>
        <dbReference type="Pfam" id="PF00724"/>
    </source>
</evidence>
<dbReference type="OrthoDB" id="276546at2759"/>